<dbReference type="GeneID" id="84211938"/>
<comment type="caution">
    <text evidence="1">The sequence shown here is derived from an EMBL/GenBank/DDBJ whole genome shotgun (WGS) entry which is preliminary data.</text>
</comment>
<evidence type="ECO:0000313" key="2">
    <source>
        <dbReference type="Proteomes" id="UP001243195"/>
    </source>
</evidence>
<name>A0AAW8JGR2_9GAMM</name>
<gene>
    <name evidence="1" type="ORF">RFH51_07190</name>
</gene>
<organism evidence="1 2">
    <name type="scientific">Acinetobacter gerneri</name>
    <dbReference type="NCBI Taxonomy" id="202952"/>
    <lineage>
        <taxon>Bacteria</taxon>
        <taxon>Pseudomonadati</taxon>
        <taxon>Pseudomonadota</taxon>
        <taxon>Gammaproteobacteria</taxon>
        <taxon>Moraxellales</taxon>
        <taxon>Moraxellaceae</taxon>
        <taxon>Acinetobacter</taxon>
    </lineage>
</organism>
<dbReference type="EMBL" id="JAVIDA010000007">
    <property type="protein sequence ID" value="MDQ9071237.1"/>
    <property type="molecule type" value="Genomic_DNA"/>
</dbReference>
<dbReference type="RefSeq" id="WP_004863940.1">
    <property type="nucleotide sequence ID" value="NZ_BBLI01000001.1"/>
</dbReference>
<sequence>MLDNKVHIMQNEGKAAELNCQRDANNEVIRIFDFDGGALPINPRARSVIWQNEVWYY</sequence>
<dbReference type="AlphaFoldDB" id="A0AAW8JGR2"/>
<protein>
    <submittedName>
        <fullName evidence="1">Uncharacterized protein</fullName>
    </submittedName>
</protein>
<proteinExistence type="predicted"/>
<accession>A0AAW8JGR2</accession>
<reference evidence="1" key="1">
    <citation type="submission" date="2023-08" db="EMBL/GenBank/DDBJ databases">
        <title>Emergence of clinically-relevant ST2 carbapenem-resistant Acinetobacter baumannii strains in hospital sewages in Zhejiang, East of China.</title>
        <authorList>
            <person name="Kaichao C."/>
            <person name="Zhang R."/>
        </authorList>
    </citation>
    <scope>NUCLEOTIDE SEQUENCE</scope>
    <source>
        <strain evidence="1">M-SY-60</strain>
    </source>
</reference>
<evidence type="ECO:0000313" key="1">
    <source>
        <dbReference type="EMBL" id="MDQ9071237.1"/>
    </source>
</evidence>
<dbReference type="Proteomes" id="UP001243195">
    <property type="component" value="Unassembled WGS sequence"/>
</dbReference>